<dbReference type="PANTHER" id="PTHR30404">
    <property type="entry name" value="N-ACETYLMURAMOYL-L-ALANINE AMIDASE"/>
    <property type="match status" value="1"/>
</dbReference>
<evidence type="ECO:0000256" key="3">
    <source>
        <dbReference type="SAM" id="SignalP"/>
    </source>
</evidence>
<name>A0A6C0P7K0_9BACL</name>
<keyword evidence="3" id="KW-0732">Signal</keyword>
<keyword evidence="6" id="KW-1185">Reference proteome</keyword>
<dbReference type="SMART" id="SM00646">
    <property type="entry name" value="Ami_3"/>
    <property type="match status" value="1"/>
</dbReference>
<dbReference type="PANTHER" id="PTHR30404:SF0">
    <property type="entry name" value="N-ACETYLMURAMOYL-L-ALANINE AMIDASE AMIC"/>
    <property type="match status" value="1"/>
</dbReference>
<sequence length="515" mass="54956">MKKFVTAVILLSLILSLFPALVGAAEAPKLYLNGKQLASSEDPKIVGSSTLVPIRTVTEGLGYDVNWKSPNVTISNGDTIVVLTIGSKKAVVDDQEVSLDAPAMISNSVTLVPLRFIGEHFGLDVYWDAETRSVHMYSKLVDSPPQTGSGDTGTTNPGDGGDTPAAGNGSGSNSGSGTDAGTGNGTPPATTDVALLKSISYDGTGSIYLPYTGEMGSIKQEVLHNTERIVIDLPSMNFDPYFIPGFIPSSNGSKLGEILVDSHPTLKKIRYSYYSDKPSTVRVVLDLTAPTNYKVTNEDHVIRIDVLEQTGPAVDPPVTPPDTTPVTPPVTNPPTTGKVYKVVLDAGHGGKDPGALSVNGHKEKEYNLAITLKVKALLDKETKIKPYLTRSDDTFFELADRASIANKLPADLFISFHANMATSATVTGSETYYWRSDSLALAKVMHKHLVAGTGLKDRSVRTGNFHVIRETTMPAVLLEAGYLSNSGDSSVLFNSANQDKIAKEIVAGIKEYLKL</sequence>
<dbReference type="Proteomes" id="UP000479114">
    <property type="component" value="Chromosome"/>
</dbReference>
<feature type="region of interest" description="Disordered" evidence="2">
    <location>
        <begin position="312"/>
        <end position="334"/>
    </location>
</feature>
<feature type="domain" description="MurNAc-LAA" evidence="4">
    <location>
        <begin position="402"/>
        <end position="510"/>
    </location>
</feature>
<gene>
    <name evidence="5" type="ORF">GZH47_28950</name>
</gene>
<protein>
    <submittedName>
        <fullName evidence="5">AMIN domain-containing protein</fullName>
    </submittedName>
</protein>
<dbReference type="GO" id="GO:0008745">
    <property type="term" value="F:N-acetylmuramoyl-L-alanine amidase activity"/>
    <property type="evidence" value="ECO:0007669"/>
    <property type="project" value="InterPro"/>
</dbReference>
<dbReference type="SUPFAM" id="SSF55383">
    <property type="entry name" value="Copper amine oxidase, domain N"/>
    <property type="match status" value="1"/>
</dbReference>
<dbReference type="Pfam" id="PF07833">
    <property type="entry name" value="Cu_amine_oxidN1"/>
    <property type="match status" value="1"/>
</dbReference>
<dbReference type="GO" id="GO:0009253">
    <property type="term" value="P:peptidoglycan catabolic process"/>
    <property type="evidence" value="ECO:0007669"/>
    <property type="project" value="InterPro"/>
</dbReference>
<dbReference type="Gene3D" id="3.40.630.40">
    <property type="entry name" value="Zn-dependent exopeptidases"/>
    <property type="match status" value="1"/>
</dbReference>
<dbReference type="InterPro" id="IPR002508">
    <property type="entry name" value="MurNAc-LAA_cat"/>
</dbReference>
<accession>A0A6C0P7K0</accession>
<evidence type="ECO:0000259" key="4">
    <source>
        <dbReference type="SMART" id="SM00646"/>
    </source>
</evidence>
<keyword evidence="1" id="KW-0378">Hydrolase</keyword>
<dbReference type="AlphaFoldDB" id="A0A6C0P7K0"/>
<dbReference type="RefSeq" id="WP_162644468.1">
    <property type="nucleotide sequence ID" value="NZ_CP048286.1"/>
</dbReference>
<proteinExistence type="predicted"/>
<dbReference type="Pfam" id="PF01520">
    <property type="entry name" value="Amidase_3"/>
    <property type="match status" value="1"/>
</dbReference>
<feature type="region of interest" description="Disordered" evidence="2">
    <location>
        <begin position="140"/>
        <end position="189"/>
    </location>
</feature>
<dbReference type="InterPro" id="IPR012854">
    <property type="entry name" value="Cu_amine_oxidase-like_N"/>
</dbReference>
<dbReference type="CDD" id="cd02696">
    <property type="entry name" value="MurNAc-LAA"/>
    <property type="match status" value="1"/>
</dbReference>
<reference evidence="5 6" key="1">
    <citation type="submission" date="2020-02" db="EMBL/GenBank/DDBJ databases">
        <title>Paenibacillus sp. nov., isolated from rhizosphere soil of tomato.</title>
        <authorList>
            <person name="Weon H.-Y."/>
            <person name="Lee S.A."/>
        </authorList>
    </citation>
    <scope>NUCLEOTIDE SEQUENCE [LARGE SCALE GENOMIC DNA]</scope>
    <source>
        <strain evidence="5 6">14171R-81</strain>
    </source>
</reference>
<evidence type="ECO:0000256" key="2">
    <source>
        <dbReference type="SAM" id="MobiDB-lite"/>
    </source>
</evidence>
<evidence type="ECO:0000313" key="5">
    <source>
        <dbReference type="EMBL" id="QHW34429.1"/>
    </source>
</evidence>
<evidence type="ECO:0000313" key="6">
    <source>
        <dbReference type="Proteomes" id="UP000479114"/>
    </source>
</evidence>
<dbReference type="EMBL" id="CP048286">
    <property type="protein sequence ID" value="QHW34429.1"/>
    <property type="molecule type" value="Genomic_DNA"/>
</dbReference>
<dbReference type="Gene3D" id="3.30.457.10">
    <property type="entry name" value="Copper amine oxidase-like, N-terminal domain"/>
    <property type="match status" value="1"/>
</dbReference>
<feature type="chain" id="PRO_5025653606" evidence="3">
    <location>
        <begin position="25"/>
        <end position="515"/>
    </location>
</feature>
<dbReference type="SUPFAM" id="SSF53187">
    <property type="entry name" value="Zn-dependent exopeptidases"/>
    <property type="match status" value="1"/>
</dbReference>
<feature type="signal peptide" evidence="3">
    <location>
        <begin position="1"/>
        <end position="24"/>
    </location>
</feature>
<dbReference type="InterPro" id="IPR036582">
    <property type="entry name" value="Mao_N_sf"/>
</dbReference>
<feature type="compositionally biased region" description="Gly residues" evidence="2">
    <location>
        <begin position="168"/>
        <end position="184"/>
    </location>
</feature>
<evidence type="ECO:0000256" key="1">
    <source>
        <dbReference type="ARBA" id="ARBA00022801"/>
    </source>
</evidence>
<dbReference type="Gene3D" id="2.60.40.3500">
    <property type="match status" value="1"/>
</dbReference>
<dbReference type="KEGG" id="prz:GZH47_28950"/>
<feature type="compositionally biased region" description="Pro residues" evidence="2">
    <location>
        <begin position="314"/>
        <end position="332"/>
    </location>
</feature>
<dbReference type="InterPro" id="IPR050695">
    <property type="entry name" value="N-acetylmuramoyl_amidase_3"/>
</dbReference>
<dbReference type="GO" id="GO:0030288">
    <property type="term" value="C:outer membrane-bounded periplasmic space"/>
    <property type="evidence" value="ECO:0007669"/>
    <property type="project" value="TreeGrafter"/>
</dbReference>
<feature type="compositionally biased region" description="Low complexity" evidence="2">
    <location>
        <begin position="147"/>
        <end position="167"/>
    </location>
</feature>
<organism evidence="5 6">
    <name type="scientific">Paenibacillus rhizovicinus</name>
    <dbReference type="NCBI Taxonomy" id="2704463"/>
    <lineage>
        <taxon>Bacteria</taxon>
        <taxon>Bacillati</taxon>
        <taxon>Bacillota</taxon>
        <taxon>Bacilli</taxon>
        <taxon>Bacillales</taxon>
        <taxon>Paenibacillaceae</taxon>
        <taxon>Paenibacillus</taxon>
    </lineage>
</organism>